<evidence type="ECO:0000313" key="3">
    <source>
        <dbReference type="Proteomes" id="UP000000611"/>
    </source>
</evidence>
<protein>
    <submittedName>
        <fullName evidence="2">Uncharacterized conserved protein</fullName>
    </submittedName>
</protein>
<proteinExistence type="predicted"/>
<dbReference type="EMBL" id="CP000976">
    <property type="protein sequence ID" value="ACH93166.1"/>
    <property type="molecule type" value="Genomic_DNA"/>
</dbReference>
<gene>
    <name evidence="2" type="ordered locus">BDU_212</name>
</gene>
<feature type="coiled-coil region" evidence="1">
    <location>
        <begin position="2"/>
        <end position="71"/>
    </location>
</feature>
<organism evidence="2 3">
    <name type="scientific">Borrelia duttonii (strain Ly)</name>
    <dbReference type="NCBI Taxonomy" id="412419"/>
    <lineage>
        <taxon>Bacteria</taxon>
        <taxon>Pseudomonadati</taxon>
        <taxon>Spirochaetota</taxon>
        <taxon>Spirochaetia</taxon>
        <taxon>Spirochaetales</taxon>
        <taxon>Borreliaceae</taxon>
        <taxon>Borrelia</taxon>
    </lineage>
</organism>
<dbReference type="KEGG" id="bdu:BDU_212"/>
<dbReference type="HOGENOM" id="CLU_068846_0_0_12"/>
<dbReference type="Proteomes" id="UP000000611">
    <property type="component" value="Chromosome"/>
</dbReference>
<keyword evidence="1" id="KW-0175">Coiled coil</keyword>
<feature type="coiled-coil region" evidence="1">
    <location>
        <begin position="275"/>
        <end position="346"/>
    </location>
</feature>
<dbReference type="AlphaFoldDB" id="B5RL37"/>
<evidence type="ECO:0000256" key="1">
    <source>
        <dbReference type="SAM" id="Coils"/>
    </source>
</evidence>
<dbReference type="RefSeq" id="WP_012537978.1">
    <property type="nucleotide sequence ID" value="NC_011229.1"/>
</dbReference>
<keyword evidence="3" id="KW-1185">Reference proteome</keyword>
<dbReference type="OrthoDB" id="350474at2"/>
<accession>B5RL37</accession>
<dbReference type="STRING" id="412419.BDU_212"/>
<reference evidence="2 3" key="1">
    <citation type="journal article" date="2008" name="PLoS Genet.">
        <title>The genome of Borrelia recurrentis, the agent of deadly louse-borne relapsing fever, is a degraded subset of tick-borne Borrelia duttonii.</title>
        <authorList>
            <person name="Lescot M."/>
            <person name="Audic S."/>
            <person name="Robert C."/>
            <person name="Nguyen T.T."/>
            <person name="Blanc G."/>
            <person name="Cutler S.J."/>
            <person name="Wincker P."/>
            <person name="Couloux A."/>
            <person name="Claverie J.-M."/>
            <person name="Raoult D."/>
            <person name="Drancourt M."/>
        </authorList>
    </citation>
    <scope>NUCLEOTIDE SEQUENCE [LARGE SCALE GENOMIC DNA]</scope>
    <source>
        <strain evidence="2 3">Ly</strain>
    </source>
</reference>
<evidence type="ECO:0000313" key="2">
    <source>
        <dbReference type="EMBL" id="ACH93166.1"/>
    </source>
</evidence>
<sequence length="346" mass="41020">MRKDLKYKIQKLIQQKDKALIELGKELKNSNIIELKKLESYTSLKLIEKEISQLKANLNKSEEVTHKLNELYKKNKDYTSREKHILKAYEIKLKKIIEIIINKYPNNLSMILEHNLDFIKSTLAKDKYKTTEIINCKEKINFFKKLIINIKQMLKDKRNKTNIKKMSKEFENKILKQYLESENLEETVNEFIENKDLSTEIIEEYKLITEMKTEILKINNEIKHANTTNNMHNKNKIKRTINIVQFKKESILKKIAEEFVELSQTEKGLNKTGTINSSLETIKNLSKQISKLNKELIKEIKKSEIIKIQTKMQQLIKHKESIEIKLNELNSKIETIQDEIDELDNQ</sequence>
<name>B5RL37_BORDL</name>